<keyword evidence="3" id="KW-1185">Reference proteome</keyword>
<dbReference type="Proteomes" id="UP000196878">
    <property type="component" value="Unassembled WGS sequence"/>
</dbReference>
<evidence type="ECO:0000313" key="2">
    <source>
        <dbReference type="EMBL" id="OWJ76573.1"/>
    </source>
</evidence>
<protein>
    <submittedName>
        <fullName evidence="2">Uncharacterized protein</fullName>
    </submittedName>
</protein>
<feature type="signal peptide" evidence="1">
    <location>
        <begin position="1"/>
        <end position="24"/>
    </location>
</feature>
<feature type="chain" id="PRO_5013097960" evidence="1">
    <location>
        <begin position="25"/>
        <end position="98"/>
    </location>
</feature>
<dbReference type="EMBL" id="NIPW01000027">
    <property type="protein sequence ID" value="OWJ76573.1"/>
    <property type="molecule type" value="Genomic_DNA"/>
</dbReference>
<proteinExistence type="predicted"/>
<evidence type="ECO:0000256" key="1">
    <source>
        <dbReference type="SAM" id="SignalP"/>
    </source>
</evidence>
<evidence type="ECO:0000313" key="3">
    <source>
        <dbReference type="Proteomes" id="UP000196878"/>
    </source>
</evidence>
<organism evidence="2 3">
    <name type="scientific">Haematobacter genomosp. 1</name>
    <dbReference type="NCBI Taxonomy" id="366618"/>
    <lineage>
        <taxon>Bacteria</taxon>
        <taxon>Pseudomonadati</taxon>
        <taxon>Pseudomonadota</taxon>
        <taxon>Alphaproteobacteria</taxon>
        <taxon>Rhodobacterales</taxon>
        <taxon>Paracoccaceae</taxon>
        <taxon>Haematobacter</taxon>
    </lineage>
</organism>
<keyword evidence="1" id="KW-0732">Signal</keyword>
<sequence length="98" mass="10510">MARLIALFMAVSLCLSLFAGWADAAPHGGCLSYRDMPVCTPLGEASAQTKLKSGKCFDLYLAEQPEISRTATGVLPLPVASADLSRFHPDVPHRPPRT</sequence>
<comment type="caution">
    <text evidence="2">The sequence shown here is derived from an EMBL/GenBank/DDBJ whole genome shotgun (WGS) entry which is preliminary data.</text>
</comment>
<reference evidence="2 3" key="1">
    <citation type="submission" date="2016-12" db="EMBL/GenBank/DDBJ databases">
        <title>Comparison of Traditional DNA-DNA Hybridization with In Silico Genomic Analysis.</title>
        <authorList>
            <person name="Nicholson A.C."/>
            <person name="Humrighouse B.W."/>
            <person name="Graziano J."/>
            <person name="Lasker B."/>
            <person name="Whitney A.M."/>
            <person name="Mcquiston J.R."/>
        </authorList>
    </citation>
    <scope>NUCLEOTIDE SEQUENCE [LARGE SCALE GENOMIC DNA]</scope>
    <source>
        <strain evidence="2 3">H2240</strain>
    </source>
</reference>
<gene>
    <name evidence="2" type="ORF">CDV49_13815</name>
</gene>
<name>A0A212A970_9RHOB</name>
<accession>A0A212A970</accession>
<dbReference type="AlphaFoldDB" id="A0A212A970"/>